<reference evidence="5 7" key="3">
    <citation type="submission" date="2022-06" db="EMBL/GenBank/DDBJ databases">
        <title>Haloarcula sp. a new haloarchaeum isolate from saline soil.</title>
        <authorList>
            <person name="Strakova D."/>
            <person name="Galisteo C."/>
            <person name="Sanchez-Porro C."/>
            <person name="Ventosa A."/>
        </authorList>
    </citation>
    <scope>NUCLEOTIDE SEQUENCE [LARGE SCALE GENOMIC DNA]</scope>
    <source>
        <strain evidence="5 7">JCM 15760</strain>
    </source>
</reference>
<evidence type="ECO:0000313" key="4">
    <source>
        <dbReference type="EMBL" id="GGM46109.1"/>
    </source>
</evidence>
<gene>
    <name evidence="4" type="ORF">GCM10009006_29240</name>
    <name evidence="5" type="ORF">NC662_09120</name>
</gene>
<dbReference type="OrthoDB" id="105697at2157"/>
<sequence length="163" mass="17636">MYESVLIPTDGSGDMREVADHAIALAERCEAVVHVLHVVDDRAYGSIPDDVQQRVEETLTADGEDATKAIAQRALNAGLDTIREVRWGNPPAGIVAYATENDISLIIMGTHGRTGYDRYLLGSVTEKVVRVAPMPVLTVSVGDEDEDDEPLVGISMTDSTREN</sequence>
<feature type="region of interest" description="Disordered" evidence="2">
    <location>
        <begin position="142"/>
        <end position="163"/>
    </location>
</feature>
<feature type="domain" description="UspA" evidence="3">
    <location>
        <begin position="1"/>
        <end position="139"/>
    </location>
</feature>
<evidence type="ECO:0000313" key="7">
    <source>
        <dbReference type="Proteomes" id="UP001248536"/>
    </source>
</evidence>
<dbReference type="Proteomes" id="UP001248536">
    <property type="component" value="Unassembled WGS sequence"/>
</dbReference>
<dbReference type="EMBL" id="JAMQCP010000002">
    <property type="protein sequence ID" value="MDS0253866.1"/>
    <property type="molecule type" value="Genomic_DNA"/>
</dbReference>
<evidence type="ECO:0000256" key="1">
    <source>
        <dbReference type="ARBA" id="ARBA00008791"/>
    </source>
</evidence>
<protein>
    <submittedName>
        <fullName evidence="4 5">Universal stress protein</fullName>
    </submittedName>
</protein>
<dbReference type="SUPFAM" id="SSF52402">
    <property type="entry name" value="Adenine nucleotide alpha hydrolases-like"/>
    <property type="match status" value="1"/>
</dbReference>
<evidence type="ECO:0000313" key="6">
    <source>
        <dbReference type="Proteomes" id="UP000656367"/>
    </source>
</evidence>
<dbReference type="CDD" id="cd00293">
    <property type="entry name" value="USP-like"/>
    <property type="match status" value="1"/>
</dbReference>
<evidence type="ECO:0000313" key="5">
    <source>
        <dbReference type="EMBL" id="MDS0253866.1"/>
    </source>
</evidence>
<keyword evidence="7" id="KW-1185">Reference proteome</keyword>
<dbReference type="InterPro" id="IPR006016">
    <property type="entry name" value="UspA"/>
</dbReference>
<accession>A0A830FKD6</accession>
<dbReference type="PANTHER" id="PTHR46268:SF6">
    <property type="entry name" value="UNIVERSAL STRESS PROTEIN UP12"/>
    <property type="match status" value="1"/>
</dbReference>
<reference evidence="4" key="1">
    <citation type="journal article" date="2014" name="Int. J. Syst. Evol. Microbiol.">
        <title>Complete genome sequence of Corynebacterium casei LMG S-19264T (=DSM 44701T), isolated from a smear-ripened cheese.</title>
        <authorList>
            <consortium name="US DOE Joint Genome Institute (JGI-PGF)"/>
            <person name="Walter F."/>
            <person name="Albersmeier A."/>
            <person name="Kalinowski J."/>
            <person name="Ruckert C."/>
        </authorList>
    </citation>
    <scope>NUCLEOTIDE SEQUENCE</scope>
    <source>
        <strain evidence="4">JCM 15759</strain>
    </source>
</reference>
<dbReference type="InterPro" id="IPR006015">
    <property type="entry name" value="Universal_stress_UspA"/>
</dbReference>
<reference evidence="4" key="2">
    <citation type="submission" date="2020-09" db="EMBL/GenBank/DDBJ databases">
        <authorList>
            <person name="Sun Q."/>
            <person name="Ohkuma M."/>
        </authorList>
    </citation>
    <scope>NUCLEOTIDE SEQUENCE</scope>
    <source>
        <strain evidence="4">JCM 15759</strain>
    </source>
</reference>
<dbReference type="Pfam" id="PF00582">
    <property type="entry name" value="Usp"/>
    <property type="match status" value="1"/>
</dbReference>
<dbReference type="AlphaFoldDB" id="A0A830FKD6"/>
<organism evidence="4 6">
    <name type="scientific">Haloarcula argentinensis</name>
    <dbReference type="NCBI Taxonomy" id="43776"/>
    <lineage>
        <taxon>Archaea</taxon>
        <taxon>Methanobacteriati</taxon>
        <taxon>Methanobacteriota</taxon>
        <taxon>Stenosarchaea group</taxon>
        <taxon>Halobacteria</taxon>
        <taxon>Halobacteriales</taxon>
        <taxon>Haloarculaceae</taxon>
        <taxon>Haloarcula</taxon>
    </lineage>
</organism>
<name>A0A830FKD6_HALAR</name>
<proteinExistence type="inferred from homology"/>
<comment type="similarity">
    <text evidence="1">Belongs to the universal stress protein A family.</text>
</comment>
<dbReference type="EMBL" id="BMON01000002">
    <property type="protein sequence ID" value="GGM46109.1"/>
    <property type="molecule type" value="Genomic_DNA"/>
</dbReference>
<dbReference type="Proteomes" id="UP000656367">
    <property type="component" value="Unassembled WGS sequence"/>
</dbReference>
<evidence type="ECO:0000256" key="2">
    <source>
        <dbReference type="SAM" id="MobiDB-lite"/>
    </source>
</evidence>
<evidence type="ECO:0000259" key="3">
    <source>
        <dbReference type="Pfam" id="PF00582"/>
    </source>
</evidence>
<dbReference type="InterPro" id="IPR014729">
    <property type="entry name" value="Rossmann-like_a/b/a_fold"/>
</dbReference>
<dbReference type="Gene3D" id="3.40.50.620">
    <property type="entry name" value="HUPs"/>
    <property type="match status" value="1"/>
</dbReference>
<dbReference type="PANTHER" id="PTHR46268">
    <property type="entry name" value="STRESS RESPONSE PROTEIN NHAX"/>
    <property type="match status" value="1"/>
</dbReference>
<dbReference type="PRINTS" id="PR01438">
    <property type="entry name" value="UNVRSLSTRESS"/>
</dbReference>
<dbReference type="RefSeq" id="WP_005538292.1">
    <property type="nucleotide sequence ID" value="NZ_BAABDY010000004.1"/>
</dbReference>
<comment type="caution">
    <text evidence="4">The sequence shown here is derived from an EMBL/GenBank/DDBJ whole genome shotgun (WGS) entry which is preliminary data.</text>
</comment>